<evidence type="ECO:0000313" key="2">
    <source>
        <dbReference type="EMBL" id="NEZ65562.1"/>
    </source>
</evidence>
<proteinExistence type="predicted"/>
<dbReference type="RefSeq" id="WP_163666744.1">
    <property type="nucleotide sequence ID" value="NZ_QZCE01000002.1"/>
</dbReference>
<accession>A0A6M0SD12</accession>
<organism evidence="2 3">
    <name type="scientific">Adonisia turfae CCMR0082</name>
    <dbReference type="NCBI Taxonomy" id="2304604"/>
    <lineage>
        <taxon>Bacteria</taxon>
        <taxon>Bacillati</taxon>
        <taxon>Cyanobacteriota</taxon>
        <taxon>Adonisia</taxon>
        <taxon>Adonisia turfae</taxon>
    </lineage>
</organism>
<evidence type="ECO:0000313" key="3">
    <source>
        <dbReference type="Proteomes" id="UP000473574"/>
    </source>
</evidence>
<feature type="region of interest" description="Disordered" evidence="1">
    <location>
        <begin position="13"/>
        <end position="32"/>
    </location>
</feature>
<reference evidence="2 3" key="1">
    <citation type="journal article" date="2020" name="Microb. Ecol.">
        <title>Ecogenomics of the Marine Benthic Filamentous Cyanobacterium Adonisia.</title>
        <authorList>
            <person name="Walter J.M."/>
            <person name="Coutinho F.H."/>
            <person name="Leomil L."/>
            <person name="Hargreaves P.I."/>
            <person name="Campeao M.E."/>
            <person name="Vieira V.V."/>
            <person name="Silva B.S."/>
            <person name="Fistarol G.O."/>
            <person name="Salomon P.S."/>
            <person name="Sawabe T."/>
            <person name="Mino S."/>
            <person name="Hosokawa M."/>
            <person name="Miyashita H."/>
            <person name="Maruyama F."/>
            <person name="van Verk M.C."/>
            <person name="Dutilh B.E."/>
            <person name="Thompson C.C."/>
            <person name="Thompson F.L."/>
        </authorList>
    </citation>
    <scope>NUCLEOTIDE SEQUENCE [LARGE SCALE GENOMIC DNA]</scope>
    <source>
        <strain evidence="2 3">CCMR0082</strain>
    </source>
</reference>
<gene>
    <name evidence="2" type="ORF">D0962_22860</name>
</gene>
<name>A0A6M0SD12_9CYAN</name>
<evidence type="ECO:0000256" key="1">
    <source>
        <dbReference type="SAM" id="MobiDB-lite"/>
    </source>
</evidence>
<dbReference type="AlphaFoldDB" id="A0A6M0SD12"/>
<sequence>MGIEQIIRSLARDTPDWTPEPGTNRLKSSRESKTLEDFDSDFVAVIKMVISGLTPNSGGNGRNRATVTHGYTIKSINKGRYKRQPREFLCVQSKNGFGVTSRIYPKGDPKGDITCPKCYTVIKRHSLSQCRDPEIANLIDIY</sequence>
<dbReference type="Proteomes" id="UP000473574">
    <property type="component" value="Unassembled WGS sequence"/>
</dbReference>
<protein>
    <submittedName>
        <fullName evidence="2">Uncharacterized protein</fullName>
    </submittedName>
</protein>
<comment type="caution">
    <text evidence="2">The sequence shown here is derived from an EMBL/GenBank/DDBJ whole genome shotgun (WGS) entry which is preliminary data.</text>
</comment>
<dbReference type="EMBL" id="QZCE01000002">
    <property type="protein sequence ID" value="NEZ65562.1"/>
    <property type="molecule type" value="Genomic_DNA"/>
</dbReference>